<protein>
    <submittedName>
        <fullName evidence="1">Lipoprotein</fullName>
    </submittedName>
</protein>
<dbReference type="AlphaFoldDB" id="A0A376VRQ8"/>
<gene>
    <name evidence="1" type="ORF">NCTC9077_05608</name>
</gene>
<dbReference type="SUPFAM" id="SSF63825">
    <property type="entry name" value="YWTD domain"/>
    <property type="match status" value="1"/>
</dbReference>
<evidence type="ECO:0000313" key="2">
    <source>
        <dbReference type="Proteomes" id="UP000254495"/>
    </source>
</evidence>
<evidence type="ECO:0000313" key="1">
    <source>
        <dbReference type="EMBL" id="STJ13799.1"/>
    </source>
</evidence>
<proteinExistence type="predicted"/>
<dbReference type="Proteomes" id="UP000254495">
    <property type="component" value="Unassembled WGS sequence"/>
</dbReference>
<keyword evidence="1" id="KW-0449">Lipoprotein</keyword>
<reference evidence="1 2" key="1">
    <citation type="submission" date="2018-06" db="EMBL/GenBank/DDBJ databases">
        <authorList>
            <consortium name="Pathogen Informatics"/>
            <person name="Doyle S."/>
        </authorList>
    </citation>
    <scope>NUCLEOTIDE SEQUENCE [LARGE SCALE GENOMIC DNA]</scope>
    <source>
        <strain evidence="1 2">NCTC9077</strain>
    </source>
</reference>
<name>A0A376VRQ8_ECOLX</name>
<organism evidence="1 2">
    <name type="scientific">Escherichia coli</name>
    <dbReference type="NCBI Taxonomy" id="562"/>
    <lineage>
        <taxon>Bacteria</taxon>
        <taxon>Pseudomonadati</taxon>
        <taxon>Pseudomonadota</taxon>
        <taxon>Gammaproteobacteria</taxon>
        <taxon>Enterobacterales</taxon>
        <taxon>Enterobacteriaceae</taxon>
        <taxon>Escherichia</taxon>
    </lineage>
</organism>
<sequence>MRSVKNCRSTFDLQRDKVTWLTRDASRRANDCRVATIPDVDPEYFRPLTENVAQYKDSLYLVKYVSAVEKTLSVIHLPDPQQELQEGVNIVGDKVYFIASDDVTIFDINGQWQWYKSPDGTPLNYLAHDDRYTYFIDEDTVEHFELKGQWTWFKYANGQLSDTFAHDDHYIYYVGDGLVRDAKRRNETRQLDAAHLDKNGSLLTVEGEYTSYNNELFPLND</sequence>
<dbReference type="EMBL" id="UGCU01000001">
    <property type="protein sequence ID" value="STJ13799.1"/>
    <property type="molecule type" value="Genomic_DNA"/>
</dbReference>
<accession>A0A376VRQ8</accession>